<reference evidence="8 9" key="1">
    <citation type="submission" date="2018-12" db="EMBL/GenBank/DDBJ databases">
        <title>Alloscrdovia theropitheci sp. nov: a novel taxon from the feces of the bleeding-herat monkey (Theropithecus geleda).</title>
        <authorList>
            <person name="Modesto M."/>
        </authorList>
    </citation>
    <scope>NUCLEOTIDE SEQUENCE [LARGE SCALE GENOMIC DNA]</scope>
    <source>
        <strain evidence="8 9">GLDI4/2</strain>
    </source>
</reference>
<dbReference type="EMBL" id="RXLP01000026">
    <property type="protein sequence ID" value="TCD53698.1"/>
    <property type="molecule type" value="Genomic_DNA"/>
</dbReference>
<keyword evidence="3 6" id="KW-1133">Transmembrane helix</keyword>
<evidence type="ECO:0000256" key="5">
    <source>
        <dbReference type="SAM" id="MobiDB-lite"/>
    </source>
</evidence>
<dbReference type="OrthoDB" id="2004788at2"/>
<dbReference type="InterPro" id="IPR007829">
    <property type="entry name" value="TM2"/>
</dbReference>
<feature type="transmembrane region" description="Helical" evidence="6">
    <location>
        <begin position="148"/>
        <end position="167"/>
    </location>
</feature>
<evidence type="ECO:0000256" key="4">
    <source>
        <dbReference type="ARBA" id="ARBA00023136"/>
    </source>
</evidence>
<accession>A0A4R0QQU0</accession>
<evidence type="ECO:0000313" key="8">
    <source>
        <dbReference type="EMBL" id="TCD53698.1"/>
    </source>
</evidence>
<evidence type="ECO:0000256" key="3">
    <source>
        <dbReference type="ARBA" id="ARBA00022989"/>
    </source>
</evidence>
<sequence length="224" mass="24442">MTDQVPYEQFGDDNPVPQSQPYTPQPSEPATPAEFSQPSEQAAGDNQPSQSYGQPVESDYNNAPSQLQFAQPQYNQVPNAQPQFGQSPYVQQPQQPQYAQPQPQYAQPQYTQPQYGQQVPPVMPQAVPQANGWAPNGAPLMVGTKSKVLAAVLAFFLGGIGIHNFYLGKTTRGIIQLVMGTVGWILIVPPLISAVWGFVEFILILVAAPGTPYHQDGMGYELQD</sequence>
<evidence type="ECO:0000259" key="7">
    <source>
        <dbReference type="Pfam" id="PF05154"/>
    </source>
</evidence>
<feature type="region of interest" description="Disordered" evidence="5">
    <location>
        <begin position="1"/>
        <end position="118"/>
    </location>
</feature>
<feature type="compositionally biased region" description="Low complexity" evidence="5">
    <location>
        <begin position="86"/>
        <end position="118"/>
    </location>
</feature>
<protein>
    <submittedName>
        <fullName evidence="8">NINE protein</fullName>
    </submittedName>
</protein>
<dbReference type="Proteomes" id="UP000291289">
    <property type="component" value="Unassembled WGS sequence"/>
</dbReference>
<dbReference type="AlphaFoldDB" id="A0A4R0QQU0"/>
<evidence type="ECO:0000256" key="6">
    <source>
        <dbReference type="SAM" id="Phobius"/>
    </source>
</evidence>
<name>A0A4R0QQU0_9BIFI</name>
<dbReference type="GO" id="GO:0016020">
    <property type="term" value="C:membrane"/>
    <property type="evidence" value="ECO:0007669"/>
    <property type="project" value="UniProtKB-SubCell"/>
</dbReference>
<keyword evidence="4 6" id="KW-0472">Membrane</keyword>
<dbReference type="RefSeq" id="WP_131284973.1">
    <property type="nucleotide sequence ID" value="NZ_RXLP01000026.1"/>
</dbReference>
<comment type="subcellular location">
    <subcellularLocation>
        <location evidence="1">Membrane</location>
        <topology evidence="1">Multi-pass membrane protein</topology>
    </subcellularLocation>
</comment>
<feature type="domain" description="TM2" evidence="7">
    <location>
        <begin position="144"/>
        <end position="187"/>
    </location>
</feature>
<evidence type="ECO:0000256" key="1">
    <source>
        <dbReference type="ARBA" id="ARBA00004141"/>
    </source>
</evidence>
<comment type="caution">
    <text evidence="8">The sequence shown here is derived from an EMBL/GenBank/DDBJ whole genome shotgun (WGS) entry which is preliminary data.</text>
</comment>
<keyword evidence="2 6" id="KW-0812">Transmembrane</keyword>
<feature type="compositionally biased region" description="Polar residues" evidence="5">
    <location>
        <begin position="34"/>
        <end position="85"/>
    </location>
</feature>
<evidence type="ECO:0000313" key="9">
    <source>
        <dbReference type="Proteomes" id="UP000291289"/>
    </source>
</evidence>
<dbReference type="Pfam" id="PF05154">
    <property type="entry name" value="TM2"/>
    <property type="match status" value="1"/>
</dbReference>
<gene>
    <name evidence="8" type="ORF">EJ419_06920</name>
</gene>
<keyword evidence="9" id="KW-1185">Reference proteome</keyword>
<proteinExistence type="predicted"/>
<organism evidence="8 9">
    <name type="scientific">Alloscardovia theropitheci</name>
    <dbReference type="NCBI Taxonomy" id="2496842"/>
    <lineage>
        <taxon>Bacteria</taxon>
        <taxon>Bacillati</taxon>
        <taxon>Actinomycetota</taxon>
        <taxon>Actinomycetes</taxon>
        <taxon>Bifidobacteriales</taxon>
        <taxon>Bifidobacteriaceae</taxon>
        <taxon>Alloscardovia</taxon>
    </lineage>
</organism>
<evidence type="ECO:0000256" key="2">
    <source>
        <dbReference type="ARBA" id="ARBA00022692"/>
    </source>
</evidence>